<accession>A0A319EM95</accession>
<organism evidence="1 2">
    <name type="scientific">Aspergillus sclerotiicarbonarius (strain CBS 121057 / IBT 28362)</name>
    <dbReference type="NCBI Taxonomy" id="1448318"/>
    <lineage>
        <taxon>Eukaryota</taxon>
        <taxon>Fungi</taxon>
        <taxon>Dikarya</taxon>
        <taxon>Ascomycota</taxon>
        <taxon>Pezizomycotina</taxon>
        <taxon>Eurotiomycetes</taxon>
        <taxon>Eurotiomycetidae</taxon>
        <taxon>Eurotiales</taxon>
        <taxon>Aspergillaceae</taxon>
        <taxon>Aspergillus</taxon>
        <taxon>Aspergillus subgen. Circumdati</taxon>
    </lineage>
</organism>
<keyword evidence="2" id="KW-1185">Reference proteome</keyword>
<gene>
    <name evidence="1" type="ORF">BO78DRAFT_271505</name>
</gene>
<dbReference type="Proteomes" id="UP000248423">
    <property type="component" value="Unassembled WGS sequence"/>
</dbReference>
<evidence type="ECO:0000313" key="1">
    <source>
        <dbReference type="EMBL" id="PYI11376.1"/>
    </source>
</evidence>
<dbReference type="EMBL" id="KZ826318">
    <property type="protein sequence ID" value="PYI11376.1"/>
    <property type="molecule type" value="Genomic_DNA"/>
</dbReference>
<dbReference type="AlphaFoldDB" id="A0A319EM95"/>
<sequence length="420" mass="49219">MAHQPHDICWDVLASSLTYWSPDNPEIDKPTNFYLLFKPENSKEVDRFAESFARNLEEHTRNERQKYQKTCETPKPDDIVLDDRIARKIAPTVFKWRRAYAWRYAKGVKESNQLCQHIHTKRIPGCECALPFRERKASAFFRLYDDHGCTNFYSVNGEPFFNVEVVKTLLIHGEMDPILSVCSHPYIGYIEWQSVIWCRCYPVPLGWDQLYKTAMYAYIGLNIIYCFPELWTPEEIINYRDTKLYQQILIDCTVSSSENEVPKYPHRPFFGVSDTHFAHESTLYSTSKHPSVVRAVARTARMRLIKSVPYSLRPNTNNNNTNNPDLPIRKPTAYLPHASDIPRVSAMLRVKGLPEELILHVLALAEYDTPRRRLRVPHDPFHILNREELGKYLDECWMLLVRCSMFAEAAEVEIDWKKRV</sequence>
<evidence type="ECO:0000313" key="2">
    <source>
        <dbReference type="Proteomes" id="UP000248423"/>
    </source>
</evidence>
<protein>
    <submittedName>
        <fullName evidence="1">Uncharacterized protein</fullName>
    </submittedName>
</protein>
<dbReference type="OrthoDB" id="3204049at2759"/>
<feature type="non-terminal residue" evidence="1">
    <location>
        <position position="420"/>
    </location>
</feature>
<name>A0A319EM95_ASPSB</name>
<dbReference type="VEuPathDB" id="FungiDB:BO78DRAFT_271505"/>
<proteinExistence type="predicted"/>
<reference evidence="1 2" key="1">
    <citation type="submission" date="2018-02" db="EMBL/GenBank/DDBJ databases">
        <title>The genomes of Aspergillus section Nigri reveals drivers in fungal speciation.</title>
        <authorList>
            <consortium name="DOE Joint Genome Institute"/>
            <person name="Vesth T.C."/>
            <person name="Nybo J."/>
            <person name="Theobald S."/>
            <person name="Brandl J."/>
            <person name="Frisvad J.C."/>
            <person name="Nielsen K.F."/>
            <person name="Lyhne E.K."/>
            <person name="Kogle M.E."/>
            <person name="Kuo A."/>
            <person name="Riley R."/>
            <person name="Clum A."/>
            <person name="Nolan M."/>
            <person name="Lipzen A."/>
            <person name="Salamov A."/>
            <person name="Henrissat B."/>
            <person name="Wiebenga A."/>
            <person name="De vries R.P."/>
            <person name="Grigoriev I.V."/>
            <person name="Mortensen U.H."/>
            <person name="Andersen M.R."/>
            <person name="Baker S.E."/>
        </authorList>
    </citation>
    <scope>NUCLEOTIDE SEQUENCE [LARGE SCALE GENOMIC DNA]</scope>
    <source>
        <strain evidence="1 2">CBS 121057</strain>
    </source>
</reference>